<dbReference type="RefSeq" id="WP_131516971.1">
    <property type="nucleotide sequence ID" value="NZ_SJKD01000007.1"/>
</dbReference>
<keyword evidence="2" id="KW-1185">Reference proteome</keyword>
<sequence length="190" mass="20075">MAVAGGLTSLTACTDDDAGPPAPIAGIVEAADLPGSPEQEPLEDDIVAANGCTLGGPNHLQDNADHTHFVQYTLGDTVVRSYLYTYTVPADSTKDYDFLANGNKRCVGQMAPPPAGEYHLLKGLPATMTGWDAISRRDSEVVHSQRVWARRDKDTIVSVLVTRTVDKAGAEQSPSLPVDAMALATKVAAE</sequence>
<evidence type="ECO:0000313" key="1">
    <source>
        <dbReference type="EMBL" id="TCC45875.1"/>
    </source>
</evidence>
<comment type="caution">
    <text evidence="1">The sequence shown here is derived from an EMBL/GenBank/DDBJ whole genome shotgun (WGS) entry which is preliminary data.</text>
</comment>
<reference evidence="1 2" key="1">
    <citation type="submission" date="2019-02" db="EMBL/GenBank/DDBJ databases">
        <title>Kribbella capetownensis sp. nov. and Kribbella speibonae sp. nov., isolated from soil.</title>
        <authorList>
            <person name="Curtis S.M."/>
            <person name="Norton I."/>
            <person name="Everest G.J."/>
            <person name="Meyers P.R."/>
        </authorList>
    </citation>
    <scope>NUCLEOTIDE SEQUENCE [LARGE SCALE GENOMIC DNA]</scope>
    <source>
        <strain evidence="1 2">YM53</strain>
    </source>
</reference>
<name>A0A4R0JUI8_9ACTN</name>
<accession>A0A4R0JUI8</accession>
<organism evidence="1 2">
    <name type="scientific">Kribbella capetownensis</name>
    <dbReference type="NCBI Taxonomy" id="1572659"/>
    <lineage>
        <taxon>Bacteria</taxon>
        <taxon>Bacillati</taxon>
        <taxon>Actinomycetota</taxon>
        <taxon>Actinomycetes</taxon>
        <taxon>Propionibacteriales</taxon>
        <taxon>Kribbellaceae</taxon>
        <taxon>Kribbella</taxon>
    </lineage>
</organism>
<dbReference type="EMBL" id="SJKD01000007">
    <property type="protein sequence ID" value="TCC45875.1"/>
    <property type="molecule type" value="Genomic_DNA"/>
</dbReference>
<proteinExistence type="predicted"/>
<evidence type="ECO:0000313" key="2">
    <source>
        <dbReference type="Proteomes" id="UP000293342"/>
    </source>
</evidence>
<gene>
    <name evidence="1" type="ORF">E0H75_29630</name>
</gene>
<dbReference type="Proteomes" id="UP000293342">
    <property type="component" value="Unassembled WGS sequence"/>
</dbReference>
<dbReference type="AlphaFoldDB" id="A0A4R0JUI8"/>
<protein>
    <submittedName>
        <fullName evidence="1">Uncharacterized protein</fullName>
    </submittedName>
</protein>